<accession>A0ABV0YJ56</accession>
<proteinExistence type="predicted"/>
<evidence type="ECO:0000313" key="1">
    <source>
        <dbReference type="EMBL" id="MEQ2293864.1"/>
    </source>
</evidence>
<keyword evidence="2" id="KW-1185">Reference proteome</keyword>
<sequence>MKDLPNTVIETFLLHFCQSDIYKDKVSSLLTLQMKITDCPFKKLIIVFSLPVGVRGQHYICNTTQTVLHSFKKPESNNMVLFCSCLQHNVTNIGSLKWENRIECNLSYTKS</sequence>
<gene>
    <name evidence="1" type="ORF">AMECASPLE_037785</name>
</gene>
<protein>
    <submittedName>
        <fullName evidence="1">Uncharacterized protein</fullName>
    </submittedName>
</protein>
<reference evidence="1 2" key="1">
    <citation type="submission" date="2021-06" db="EMBL/GenBank/DDBJ databases">
        <authorList>
            <person name="Palmer J.M."/>
        </authorList>
    </citation>
    <scope>NUCLEOTIDE SEQUENCE [LARGE SCALE GENOMIC DNA]</scope>
    <source>
        <strain evidence="1 2">AS_MEX2019</strain>
        <tissue evidence="1">Muscle</tissue>
    </source>
</reference>
<dbReference type="Proteomes" id="UP001469553">
    <property type="component" value="Unassembled WGS sequence"/>
</dbReference>
<evidence type="ECO:0000313" key="2">
    <source>
        <dbReference type="Proteomes" id="UP001469553"/>
    </source>
</evidence>
<organism evidence="1 2">
    <name type="scientific">Ameca splendens</name>
    <dbReference type="NCBI Taxonomy" id="208324"/>
    <lineage>
        <taxon>Eukaryota</taxon>
        <taxon>Metazoa</taxon>
        <taxon>Chordata</taxon>
        <taxon>Craniata</taxon>
        <taxon>Vertebrata</taxon>
        <taxon>Euteleostomi</taxon>
        <taxon>Actinopterygii</taxon>
        <taxon>Neopterygii</taxon>
        <taxon>Teleostei</taxon>
        <taxon>Neoteleostei</taxon>
        <taxon>Acanthomorphata</taxon>
        <taxon>Ovalentaria</taxon>
        <taxon>Atherinomorphae</taxon>
        <taxon>Cyprinodontiformes</taxon>
        <taxon>Goodeidae</taxon>
        <taxon>Ameca</taxon>
    </lineage>
</organism>
<name>A0ABV0YJ56_9TELE</name>
<comment type="caution">
    <text evidence="1">The sequence shown here is derived from an EMBL/GenBank/DDBJ whole genome shotgun (WGS) entry which is preliminary data.</text>
</comment>
<dbReference type="EMBL" id="JAHRIP010034792">
    <property type="protein sequence ID" value="MEQ2293864.1"/>
    <property type="molecule type" value="Genomic_DNA"/>
</dbReference>